<name>A0A8X9A7A1_SALSN</name>
<dbReference type="Proteomes" id="UP000298416">
    <property type="component" value="Unassembled WGS sequence"/>
</dbReference>
<evidence type="ECO:0000313" key="4">
    <source>
        <dbReference type="Proteomes" id="UP000298416"/>
    </source>
</evidence>
<dbReference type="GO" id="GO:0004601">
    <property type="term" value="F:peroxidase activity"/>
    <property type="evidence" value="ECO:0007669"/>
    <property type="project" value="InterPro"/>
</dbReference>
<gene>
    <name evidence="3" type="ORF">SASPL_108258</name>
</gene>
<reference evidence="3" key="2">
    <citation type="submission" date="2020-08" db="EMBL/GenBank/DDBJ databases">
        <title>Plant Genome Project.</title>
        <authorList>
            <person name="Zhang R.-G."/>
        </authorList>
    </citation>
    <scope>NUCLEOTIDE SEQUENCE</scope>
    <source>
        <strain evidence="3">Huo1</strain>
        <tissue evidence="3">Leaf</tissue>
    </source>
</reference>
<protein>
    <recommendedName>
        <fullName evidence="2">Plant heme peroxidase family profile domain-containing protein</fullName>
    </recommendedName>
</protein>
<feature type="region of interest" description="Disordered" evidence="1">
    <location>
        <begin position="37"/>
        <end position="64"/>
    </location>
</feature>
<keyword evidence="4" id="KW-1185">Reference proteome</keyword>
<dbReference type="InterPro" id="IPR002016">
    <property type="entry name" value="Haem_peroxidase"/>
</dbReference>
<dbReference type="SUPFAM" id="SSF48113">
    <property type="entry name" value="Heme-dependent peroxidases"/>
    <property type="match status" value="1"/>
</dbReference>
<evidence type="ECO:0000259" key="2">
    <source>
        <dbReference type="PROSITE" id="PS50873"/>
    </source>
</evidence>
<dbReference type="AlphaFoldDB" id="A0A8X9A7A1"/>
<sequence>MPHRCAMQRETDVNPFHESVLLCHQLVPRRYMPLSMCSRRASPSPPDRRSTPQSGVSSSTPMRWGGGDCTMEVVAPGIGQNYHFDYNLTTAESDSSTVEAGLSALAAVATTRPTRKDLIPCSVAALEHFIILTLLYLCSLSASADNEGLSMNFYRDSCPQAEEIIKEQVQLLYKRHKNTALSWLRNNCSCDASLLLDSTRRVMSEKEADSYRATMRLISC</sequence>
<evidence type="ECO:0000256" key="1">
    <source>
        <dbReference type="SAM" id="MobiDB-lite"/>
    </source>
</evidence>
<dbReference type="Gene3D" id="1.10.520.10">
    <property type="match status" value="1"/>
</dbReference>
<dbReference type="PROSITE" id="PS50873">
    <property type="entry name" value="PEROXIDASE_4"/>
    <property type="match status" value="1"/>
</dbReference>
<dbReference type="GO" id="GO:0006979">
    <property type="term" value="P:response to oxidative stress"/>
    <property type="evidence" value="ECO:0007669"/>
    <property type="project" value="InterPro"/>
</dbReference>
<feature type="domain" description="Plant heme peroxidase family profile" evidence="2">
    <location>
        <begin position="148"/>
        <end position="220"/>
    </location>
</feature>
<proteinExistence type="predicted"/>
<dbReference type="EMBL" id="PNBA02000003">
    <property type="protein sequence ID" value="KAG6430196.1"/>
    <property type="molecule type" value="Genomic_DNA"/>
</dbReference>
<reference evidence="3" key="1">
    <citation type="submission" date="2018-01" db="EMBL/GenBank/DDBJ databases">
        <authorList>
            <person name="Mao J.F."/>
        </authorList>
    </citation>
    <scope>NUCLEOTIDE SEQUENCE</scope>
    <source>
        <strain evidence="3">Huo1</strain>
        <tissue evidence="3">Leaf</tissue>
    </source>
</reference>
<accession>A0A8X9A7A1</accession>
<comment type="caution">
    <text evidence="3">The sequence shown here is derived from an EMBL/GenBank/DDBJ whole genome shotgun (WGS) entry which is preliminary data.</text>
</comment>
<evidence type="ECO:0000313" key="3">
    <source>
        <dbReference type="EMBL" id="KAG6430196.1"/>
    </source>
</evidence>
<organism evidence="3">
    <name type="scientific">Salvia splendens</name>
    <name type="common">Scarlet sage</name>
    <dbReference type="NCBI Taxonomy" id="180675"/>
    <lineage>
        <taxon>Eukaryota</taxon>
        <taxon>Viridiplantae</taxon>
        <taxon>Streptophyta</taxon>
        <taxon>Embryophyta</taxon>
        <taxon>Tracheophyta</taxon>
        <taxon>Spermatophyta</taxon>
        <taxon>Magnoliopsida</taxon>
        <taxon>eudicotyledons</taxon>
        <taxon>Gunneridae</taxon>
        <taxon>Pentapetalae</taxon>
        <taxon>asterids</taxon>
        <taxon>lamiids</taxon>
        <taxon>Lamiales</taxon>
        <taxon>Lamiaceae</taxon>
        <taxon>Nepetoideae</taxon>
        <taxon>Mentheae</taxon>
        <taxon>Salviinae</taxon>
        <taxon>Salvia</taxon>
        <taxon>Salvia subgen. Calosphace</taxon>
        <taxon>core Calosphace</taxon>
    </lineage>
</organism>
<dbReference type="GO" id="GO:0020037">
    <property type="term" value="F:heme binding"/>
    <property type="evidence" value="ECO:0007669"/>
    <property type="project" value="InterPro"/>
</dbReference>
<dbReference type="InterPro" id="IPR010255">
    <property type="entry name" value="Haem_peroxidase_sf"/>
</dbReference>